<feature type="transmembrane region" description="Helical" evidence="9">
    <location>
        <begin position="12"/>
        <end position="35"/>
    </location>
</feature>
<evidence type="ECO:0000313" key="12">
    <source>
        <dbReference type="Proteomes" id="UP000216779"/>
    </source>
</evidence>
<evidence type="ECO:0000256" key="1">
    <source>
        <dbReference type="ARBA" id="ARBA00004141"/>
    </source>
</evidence>
<evidence type="ECO:0000256" key="9">
    <source>
        <dbReference type="SAM" id="Phobius"/>
    </source>
</evidence>
<dbReference type="PANTHER" id="PTHR30576">
    <property type="entry name" value="COLANIC BIOSYNTHESIS UDP-GLUCOSE LIPID CARRIER TRANSFERASE"/>
    <property type="match status" value="1"/>
</dbReference>
<dbReference type="GO" id="GO:0005886">
    <property type="term" value="C:plasma membrane"/>
    <property type="evidence" value="ECO:0007669"/>
    <property type="project" value="UniProtKB-SubCell"/>
</dbReference>
<accession>A0A257T8P1</accession>
<evidence type="ECO:0000256" key="7">
    <source>
        <dbReference type="ARBA" id="ARBA00022989"/>
    </source>
</evidence>
<dbReference type="GO" id="GO:0000271">
    <property type="term" value="P:polysaccharide biosynthetic process"/>
    <property type="evidence" value="ECO:0007669"/>
    <property type="project" value="InterPro"/>
</dbReference>
<dbReference type="NCBIfam" id="TIGR03022">
    <property type="entry name" value="WbaP_sugtrans"/>
    <property type="match status" value="1"/>
</dbReference>
<comment type="caution">
    <text evidence="11">The sequence shown here is derived from an EMBL/GenBank/DDBJ whole genome shotgun (WGS) entry which is preliminary data.</text>
</comment>
<name>A0A257T8P1_9PROT</name>
<keyword evidence="5 11" id="KW-0808">Transferase</keyword>
<dbReference type="AlphaFoldDB" id="A0A257T8P1"/>
<dbReference type="Pfam" id="PF02397">
    <property type="entry name" value="Bac_transf"/>
    <property type="match status" value="1"/>
</dbReference>
<evidence type="ECO:0000256" key="8">
    <source>
        <dbReference type="ARBA" id="ARBA00023136"/>
    </source>
</evidence>
<dbReference type="PANTHER" id="PTHR30576:SF4">
    <property type="entry name" value="UNDECAPRENYL-PHOSPHATE GALACTOSE PHOSPHOTRANSFERASE"/>
    <property type="match status" value="1"/>
</dbReference>
<evidence type="ECO:0000313" key="11">
    <source>
        <dbReference type="EMBL" id="OYV81903.1"/>
    </source>
</evidence>
<dbReference type="NCBIfam" id="TIGR03025">
    <property type="entry name" value="EPS_sugtrans"/>
    <property type="match status" value="1"/>
</dbReference>
<proteinExistence type="inferred from homology"/>
<keyword evidence="7 9" id="KW-1133">Transmembrane helix</keyword>
<keyword evidence="8 9" id="KW-0472">Membrane</keyword>
<evidence type="ECO:0000256" key="3">
    <source>
        <dbReference type="ARBA" id="ARBA00006464"/>
    </source>
</evidence>
<reference evidence="11 12" key="1">
    <citation type="submission" date="2017-03" db="EMBL/GenBank/DDBJ databases">
        <title>Lifting the veil on microbial sulfur biogeochemistry in mining wastewaters.</title>
        <authorList>
            <person name="Kantor R.S."/>
            <person name="Colenbrander Nelson T."/>
            <person name="Marshall S."/>
            <person name="Bennett D."/>
            <person name="Apte S."/>
            <person name="Camacho D."/>
            <person name="Thomas B.C."/>
            <person name="Warren L.A."/>
            <person name="Banfield J.F."/>
        </authorList>
    </citation>
    <scope>NUCLEOTIDE SEQUENCE [LARGE SCALE GENOMIC DNA]</scope>
    <source>
        <strain evidence="11">21-59-9</strain>
    </source>
</reference>
<feature type="transmembrane region" description="Helical" evidence="9">
    <location>
        <begin position="119"/>
        <end position="138"/>
    </location>
</feature>
<dbReference type="InterPro" id="IPR017472">
    <property type="entry name" value="Undecaprenyl-P_galact_Ptfrase"/>
</dbReference>
<dbReference type="InterPro" id="IPR003362">
    <property type="entry name" value="Bact_transf"/>
</dbReference>
<evidence type="ECO:0000256" key="2">
    <source>
        <dbReference type="ARBA" id="ARBA00004236"/>
    </source>
</evidence>
<keyword evidence="4" id="KW-1003">Cell membrane</keyword>
<protein>
    <submittedName>
        <fullName evidence="11">UDP-phosphate galactose phosphotransferase</fullName>
    </submittedName>
</protein>
<dbReference type="EMBL" id="NCBC01000090">
    <property type="protein sequence ID" value="OYV81903.1"/>
    <property type="molecule type" value="Genomic_DNA"/>
</dbReference>
<feature type="domain" description="Bacterial sugar transferase" evidence="10">
    <location>
        <begin position="287"/>
        <end position="478"/>
    </location>
</feature>
<evidence type="ECO:0000256" key="6">
    <source>
        <dbReference type="ARBA" id="ARBA00022692"/>
    </source>
</evidence>
<comment type="subcellular location">
    <subcellularLocation>
        <location evidence="2">Cell membrane</location>
    </subcellularLocation>
    <subcellularLocation>
        <location evidence="1">Membrane</location>
        <topology evidence="1">Multi-pass membrane protein</topology>
    </subcellularLocation>
</comment>
<dbReference type="InterPro" id="IPR017475">
    <property type="entry name" value="EPS_sugar_tfrase"/>
</dbReference>
<dbReference type="Proteomes" id="UP000216779">
    <property type="component" value="Unassembled WGS sequence"/>
</dbReference>
<feature type="transmembrane region" description="Helical" evidence="9">
    <location>
        <begin position="289"/>
        <end position="311"/>
    </location>
</feature>
<evidence type="ECO:0000256" key="4">
    <source>
        <dbReference type="ARBA" id="ARBA00022475"/>
    </source>
</evidence>
<organism evidence="11 12">
    <name type="scientific">Acidithiobacillus ferrivorans</name>
    <dbReference type="NCBI Taxonomy" id="160808"/>
    <lineage>
        <taxon>Bacteria</taxon>
        <taxon>Pseudomonadati</taxon>
        <taxon>Pseudomonadota</taxon>
        <taxon>Acidithiobacillia</taxon>
        <taxon>Acidithiobacillales</taxon>
        <taxon>Acidithiobacillaceae</taxon>
        <taxon>Acidithiobacillus</taxon>
    </lineage>
</organism>
<comment type="similarity">
    <text evidence="3">Belongs to the bacterial sugar transferase family.</text>
</comment>
<gene>
    <name evidence="11" type="ORF">B7Z70_04025</name>
</gene>
<keyword evidence="6 9" id="KW-0812">Transmembrane</keyword>
<feature type="transmembrane region" description="Helical" evidence="9">
    <location>
        <begin position="96"/>
        <end position="113"/>
    </location>
</feature>
<sequence length="484" mass="55345">MTKKHGNSRFSWPSLLLFGGDALALAAAFYFGRIAHALYYGQDVVWVLLHWWGEAYSANLLLFPLMSCTALLWFYYRGHYARQKAFWDELGEVIQVISVLAVLNAAFAFSGRLPLSRLWLFSTWVLALILLPLLRMAMHRLISRRRGWQRPYVLLGCGANAAEAARAFASEPLLGYRLQAVLVPSELEAVHCAIPADVPRVPLGADPLQTMAELGNPHVVLALEMDQWQTMENLVWNLGMRYPDLTIAPPLRGLPIFGLETLHFFSHEIFMLRSRDNLARPGPRIIKRAFDLVAASILVLFLSPLLLFLAWRIRRNDGGPVFFVQERVGRGGQPFPCYKFRSMVIDAESRLRQYLTSHPELHAEYQRNFKLRDDPRVTRIGRLLRRTSLDELPQLFNVLRGEMSLVGPRPLLDRELECYGNGLALYRQVHPGITGLWQTSGRSETTFAERASLDAWYVKNWSLWYDIVILLRTVKVVLLRNGAY</sequence>
<evidence type="ECO:0000256" key="5">
    <source>
        <dbReference type="ARBA" id="ARBA00022679"/>
    </source>
</evidence>
<feature type="transmembrane region" description="Helical" evidence="9">
    <location>
        <begin position="55"/>
        <end position="76"/>
    </location>
</feature>
<dbReference type="GO" id="GO:0016780">
    <property type="term" value="F:phosphotransferase activity, for other substituted phosphate groups"/>
    <property type="evidence" value="ECO:0007669"/>
    <property type="project" value="TreeGrafter"/>
</dbReference>
<evidence type="ECO:0000259" key="10">
    <source>
        <dbReference type="Pfam" id="PF02397"/>
    </source>
</evidence>